<accession>A0ABW8TX94</accession>
<dbReference type="Pfam" id="PF01230">
    <property type="entry name" value="HIT"/>
    <property type="match status" value="1"/>
</dbReference>
<feature type="short sequence motif" description="Histidine triad motif" evidence="1">
    <location>
        <begin position="113"/>
        <end position="117"/>
    </location>
</feature>
<dbReference type="SUPFAM" id="SSF54197">
    <property type="entry name" value="HIT-like"/>
    <property type="match status" value="1"/>
</dbReference>
<name>A0ABW8TX94_9CLOT</name>
<keyword evidence="4" id="KW-1185">Reference proteome</keyword>
<proteinExistence type="predicted"/>
<evidence type="ECO:0000256" key="1">
    <source>
        <dbReference type="PROSITE-ProRule" id="PRU00464"/>
    </source>
</evidence>
<comment type="caution">
    <text evidence="3">The sequence shown here is derived from an EMBL/GenBank/DDBJ whole genome shotgun (WGS) entry which is preliminary data.</text>
</comment>
<evidence type="ECO:0000313" key="4">
    <source>
        <dbReference type="Proteomes" id="UP001623661"/>
    </source>
</evidence>
<dbReference type="Gene3D" id="3.30.428.10">
    <property type="entry name" value="HIT-like"/>
    <property type="match status" value="1"/>
</dbReference>
<dbReference type="GO" id="GO:0008168">
    <property type="term" value="F:methyltransferase activity"/>
    <property type="evidence" value="ECO:0007669"/>
    <property type="project" value="UniProtKB-KW"/>
</dbReference>
<feature type="domain" description="HIT" evidence="2">
    <location>
        <begin position="20"/>
        <end position="128"/>
    </location>
</feature>
<keyword evidence="3" id="KW-0489">Methyltransferase</keyword>
<sequence length="159" mass="18624">MYNHAPKDYICPFCLVVGGIENEHVQTKQADIVYKDNYITAFISAGQYKNNKGNLIIIPNSHFENIYDLPDEISARIHKLERKIAIALKEVYKCDGVSSRQHNEPCGNQDVWHYHLHVFPRYKDDNLYLTDRELSKPEERIEYASKLKNYFTNINNDCL</sequence>
<dbReference type="PANTHER" id="PTHR46648">
    <property type="entry name" value="HIT FAMILY PROTEIN 1"/>
    <property type="match status" value="1"/>
</dbReference>
<keyword evidence="3" id="KW-0808">Transferase</keyword>
<dbReference type="InterPro" id="IPR001310">
    <property type="entry name" value="Histidine_triad_HIT"/>
</dbReference>
<dbReference type="InterPro" id="IPR011146">
    <property type="entry name" value="HIT-like"/>
</dbReference>
<dbReference type="PANTHER" id="PTHR46648:SF1">
    <property type="entry name" value="ADENOSINE 5'-MONOPHOSPHORAMIDASE HNT1"/>
    <property type="match status" value="1"/>
</dbReference>
<organism evidence="3 4">
    <name type="scientific">Candidatus Clostridium radicumherbarum</name>
    <dbReference type="NCBI Taxonomy" id="3381662"/>
    <lineage>
        <taxon>Bacteria</taxon>
        <taxon>Bacillati</taxon>
        <taxon>Bacillota</taxon>
        <taxon>Clostridia</taxon>
        <taxon>Eubacteriales</taxon>
        <taxon>Clostridiaceae</taxon>
        <taxon>Clostridium</taxon>
    </lineage>
</organism>
<evidence type="ECO:0000259" key="2">
    <source>
        <dbReference type="PROSITE" id="PS51084"/>
    </source>
</evidence>
<dbReference type="RefSeq" id="WP_406766772.1">
    <property type="nucleotide sequence ID" value="NZ_JBJHZY010000006.1"/>
</dbReference>
<evidence type="ECO:0000313" key="3">
    <source>
        <dbReference type="EMBL" id="MFL0270140.1"/>
    </source>
</evidence>
<protein>
    <submittedName>
        <fullName evidence="3">HIT family protein</fullName>
        <ecNumber evidence="3">2.1.1.-</ecNumber>
    </submittedName>
</protein>
<reference evidence="3 4" key="1">
    <citation type="submission" date="2024-11" db="EMBL/GenBank/DDBJ databases">
        <authorList>
            <person name="Heng Y.C."/>
            <person name="Lim A.C.H."/>
            <person name="Lee J.K.Y."/>
            <person name="Kittelmann S."/>
        </authorList>
    </citation>
    <scope>NUCLEOTIDE SEQUENCE [LARGE SCALE GENOMIC DNA]</scope>
    <source>
        <strain evidence="3 4">WILCCON 0202</strain>
    </source>
</reference>
<dbReference type="GO" id="GO:0032259">
    <property type="term" value="P:methylation"/>
    <property type="evidence" value="ECO:0007669"/>
    <property type="project" value="UniProtKB-KW"/>
</dbReference>
<dbReference type="EC" id="2.1.1.-" evidence="3"/>
<dbReference type="Proteomes" id="UP001623661">
    <property type="component" value="Unassembled WGS sequence"/>
</dbReference>
<dbReference type="PROSITE" id="PS51084">
    <property type="entry name" value="HIT_2"/>
    <property type="match status" value="1"/>
</dbReference>
<dbReference type="InterPro" id="IPR036265">
    <property type="entry name" value="HIT-like_sf"/>
</dbReference>
<dbReference type="EMBL" id="JBJHZY010000006">
    <property type="protein sequence ID" value="MFL0270140.1"/>
    <property type="molecule type" value="Genomic_DNA"/>
</dbReference>
<gene>
    <name evidence="3" type="ORF">ACJDUH_18835</name>
</gene>